<keyword evidence="7" id="KW-1185">Reference proteome</keyword>
<keyword evidence="2 4" id="KW-0238">DNA-binding</keyword>
<evidence type="ECO:0000256" key="3">
    <source>
        <dbReference type="ARBA" id="ARBA00023163"/>
    </source>
</evidence>
<feature type="DNA-binding region" description="H-T-H motif" evidence="4">
    <location>
        <begin position="41"/>
        <end position="60"/>
    </location>
</feature>
<dbReference type="InterPro" id="IPR009057">
    <property type="entry name" value="Homeodomain-like_sf"/>
</dbReference>
<proteinExistence type="predicted"/>
<dbReference type="GO" id="GO:0000976">
    <property type="term" value="F:transcription cis-regulatory region binding"/>
    <property type="evidence" value="ECO:0007669"/>
    <property type="project" value="TreeGrafter"/>
</dbReference>
<dbReference type="SUPFAM" id="SSF46689">
    <property type="entry name" value="Homeodomain-like"/>
    <property type="match status" value="1"/>
</dbReference>
<keyword evidence="3" id="KW-0804">Transcription</keyword>
<gene>
    <name evidence="6" type="ORF">FPZ08_14360</name>
</gene>
<dbReference type="GO" id="GO:0003700">
    <property type="term" value="F:DNA-binding transcription factor activity"/>
    <property type="evidence" value="ECO:0007669"/>
    <property type="project" value="TreeGrafter"/>
</dbReference>
<dbReference type="Gene3D" id="1.10.357.10">
    <property type="entry name" value="Tetracycline Repressor, domain 2"/>
    <property type="match status" value="1"/>
</dbReference>
<dbReference type="PANTHER" id="PTHR30055">
    <property type="entry name" value="HTH-TYPE TRANSCRIPTIONAL REGULATOR RUTR"/>
    <property type="match status" value="1"/>
</dbReference>
<evidence type="ECO:0000313" key="6">
    <source>
        <dbReference type="EMBL" id="QDZ11820.1"/>
    </source>
</evidence>
<accession>A0A5B8LWP8</accession>
<evidence type="ECO:0000256" key="2">
    <source>
        <dbReference type="ARBA" id="ARBA00023125"/>
    </source>
</evidence>
<reference evidence="6 7" key="1">
    <citation type="submission" date="2019-07" db="EMBL/GenBank/DDBJ databases">
        <title>Full genome sequence of Devosia sp. Gsoil 520.</title>
        <authorList>
            <person name="Im W.-T."/>
        </authorList>
    </citation>
    <scope>NUCLEOTIDE SEQUENCE [LARGE SCALE GENOMIC DNA]</scope>
    <source>
        <strain evidence="6 7">Gsoil 520</strain>
    </source>
</reference>
<dbReference type="EMBL" id="CP042304">
    <property type="protein sequence ID" value="QDZ11820.1"/>
    <property type="molecule type" value="Genomic_DNA"/>
</dbReference>
<dbReference type="FunFam" id="1.10.10.60:FF:000141">
    <property type="entry name" value="TetR family transcriptional regulator"/>
    <property type="match status" value="1"/>
</dbReference>
<evidence type="ECO:0000259" key="5">
    <source>
        <dbReference type="PROSITE" id="PS50977"/>
    </source>
</evidence>
<keyword evidence="1" id="KW-0805">Transcription regulation</keyword>
<feature type="domain" description="HTH tetR-type" evidence="5">
    <location>
        <begin position="18"/>
        <end position="78"/>
    </location>
</feature>
<evidence type="ECO:0000313" key="7">
    <source>
        <dbReference type="Proteomes" id="UP000315364"/>
    </source>
</evidence>
<sequence>MFKCGVADLSQAPNDRVAEKRRRILDAARLLMLREGLRGTTMEAIAREAGMAKPTLYAQFADKEAVFTGILDELSDALVAGFDAGMAGPGSVAQRIGAAMAGKYGAIAHVIEGSPFAEELYATHSRVSTRFRALDTRMNEEIVAALKQAGVAEPTELNRLIQAASYGVARKMIDEASVRAAIPVLVERLVGPELG</sequence>
<evidence type="ECO:0000256" key="4">
    <source>
        <dbReference type="PROSITE-ProRule" id="PRU00335"/>
    </source>
</evidence>
<protein>
    <submittedName>
        <fullName evidence="6">TetR/AcrR family transcriptional regulator</fullName>
    </submittedName>
</protein>
<dbReference type="InterPro" id="IPR050109">
    <property type="entry name" value="HTH-type_TetR-like_transc_reg"/>
</dbReference>
<evidence type="ECO:0000256" key="1">
    <source>
        <dbReference type="ARBA" id="ARBA00023015"/>
    </source>
</evidence>
<dbReference type="PROSITE" id="PS50977">
    <property type="entry name" value="HTH_TETR_2"/>
    <property type="match status" value="1"/>
</dbReference>
<dbReference type="AlphaFoldDB" id="A0A5B8LWP8"/>
<organism evidence="6 7">
    <name type="scientific">Devosia ginsengisoli</name>
    <dbReference type="NCBI Taxonomy" id="400770"/>
    <lineage>
        <taxon>Bacteria</taxon>
        <taxon>Pseudomonadati</taxon>
        <taxon>Pseudomonadota</taxon>
        <taxon>Alphaproteobacteria</taxon>
        <taxon>Hyphomicrobiales</taxon>
        <taxon>Devosiaceae</taxon>
        <taxon>Devosia</taxon>
    </lineage>
</organism>
<dbReference type="PANTHER" id="PTHR30055:SF234">
    <property type="entry name" value="HTH-TYPE TRANSCRIPTIONAL REGULATOR BETI"/>
    <property type="match status" value="1"/>
</dbReference>
<dbReference type="InterPro" id="IPR001647">
    <property type="entry name" value="HTH_TetR"/>
</dbReference>
<dbReference type="KEGG" id="dea:FPZ08_14360"/>
<dbReference type="OrthoDB" id="5292901at2"/>
<dbReference type="Pfam" id="PF00440">
    <property type="entry name" value="TetR_N"/>
    <property type="match status" value="1"/>
</dbReference>
<name>A0A5B8LWP8_9HYPH</name>
<dbReference type="PRINTS" id="PR00455">
    <property type="entry name" value="HTHTETR"/>
</dbReference>
<dbReference type="Proteomes" id="UP000315364">
    <property type="component" value="Chromosome"/>
</dbReference>